<gene>
    <name evidence="2" type="ORF">HDE69_001495</name>
</gene>
<evidence type="ECO:0000259" key="1">
    <source>
        <dbReference type="PROSITE" id="PS51186"/>
    </source>
</evidence>
<organism evidence="2 3">
    <name type="scientific">Pedobacter cryoconitis</name>
    <dbReference type="NCBI Taxonomy" id="188932"/>
    <lineage>
        <taxon>Bacteria</taxon>
        <taxon>Pseudomonadati</taxon>
        <taxon>Bacteroidota</taxon>
        <taxon>Sphingobacteriia</taxon>
        <taxon>Sphingobacteriales</taxon>
        <taxon>Sphingobacteriaceae</taxon>
        <taxon>Pedobacter</taxon>
    </lineage>
</organism>
<dbReference type="InterPro" id="IPR000182">
    <property type="entry name" value="GNAT_dom"/>
</dbReference>
<dbReference type="AlphaFoldDB" id="A0A7W8YRG0"/>
<keyword evidence="2" id="KW-0808">Transferase</keyword>
<dbReference type="InterPro" id="IPR016181">
    <property type="entry name" value="Acyl_CoA_acyltransferase"/>
</dbReference>
<dbReference type="Pfam" id="PF13302">
    <property type="entry name" value="Acetyltransf_3"/>
    <property type="match status" value="1"/>
</dbReference>
<accession>A0A7W8YRG0</accession>
<dbReference type="SUPFAM" id="SSF55729">
    <property type="entry name" value="Acyl-CoA N-acyltransferases (Nat)"/>
    <property type="match status" value="1"/>
</dbReference>
<evidence type="ECO:0000313" key="2">
    <source>
        <dbReference type="EMBL" id="MBB5620446.1"/>
    </source>
</evidence>
<sequence length="181" mass="20988">MKVLAETERLILREILRSDTNAMYELYADPLVFQYLGEEPFVDIKQAEQIIEFIRKQYVDHGTGRLAVLKKGSNEFIGWAGLKYVTGSYNNKTSYYEVGYRFIQKHWGKGYATEAARASLDYGFNELKLNEIYAMADSGNTSSRGVLEKIGLHYLETFDLKGIDHDWFVITRTDWERVKIC</sequence>
<comment type="caution">
    <text evidence="2">The sequence shown here is derived from an EMBL/GenBank/DDBJ whole genome shotgun (WGS) entry which is preliminary data.</text>
</comment>
<dbReference type="GO" id="GO:0016747">
    <property type="term" value="F:acyltransferase activity, transferring groups other than amino-acyl groups"/>
    <property type="evidence" value="ECO:0007669"/>
    <property type="project" value="InterPro"/>
</dbReference>
<feature type="domain" description="N-acetyltransferase" evidence="1">
    <location>
        <begin position="10"/>
        <end position="173"/>
    </location>
</feature>
<dbReference type="InterPro" id="IPR051531">
    <property type="entry name" value="N-acetyltransferase"/>
</dbReference>
<dbReference type="Proteomes" id="UP000537718">
    <property type="component" value="Unassembled WGS sequence"/>
</dbReference>
<dbReference type="PANTHER" id="PTHR43792:SF16">
    <property type="entry name" value="N-ACETYLTRANSFERASE DOMAIN-CONTAINING PROTEIN"/>
    <property type="match status" value="1"/>
</dbReference>
<proteinExistence type="predicted"/>
<dbReference type="PROSITE" id="PS51186">
    <property type="entry name" value="GNAT"/>
    <property type="match status" value="1"/>
</dbReference>
<dbReference type="PANTHER" id="PTHR43792">
    <property type="entry name" value="GNAT FAMILY, PUTATIVE (AFU_ORTHOLOGUE AFUA_3G00765)-RELATED-RELATED"/>
    <property type="match status" value="1"/>
</dbReference>
<dbReference type="Gene3D" id="3.40.630.30">
    <property type="match status" value="1"/>
</dbReference>
<reference evidence="2 3" key="1">
    <citation type="submission" date="2020-08" db="EMBL/GenBank/DDBJ databases">
        <title>Genomic Encyclopedia of Type Strains, Phase IV (KMG-V): Genome sequencing to study the core and pangenomes of soil and plant-associated prokaryotes.</title>
        <authorList>
            <person name="Whitman W."/>
        </authorList>
    </citation>
    <scope>NUCLEOTIDE SEQUENCE [LARGE SCALE GENOMIC DNA]</scope>
    <source>
        <strain evidence="2 3">MP7CTX6</strain>
    </source>
</reference>
<dbReference type="RefSeq" id="WP_183866473.1">
    <property type="nucleotide sequence ID" value="NZ_JACHCF010000003.1"/>
</dbReference>
<protein>
    <submittedName>
        <fullName evidence="2">RimJ/RimL family protein N-acetyltransferase</fullName>
    </submittedName>
</protein>
<name>A0A7W8YRG0_9SPHI</name>
<dbReference type="EMBL" id="JACHCF010000003">
    <property type="protein sequence ID" value="MBB5620446.1"/>
    <property type="molecule type" value="Genomic_DNA"/>
</dbReference>
<evidence type="ECO:0000313" key="3">
    <source>
        <dbReference type="Proteomes" id="UP000537718"/>
    </source>
</evidence>